<keyword evidence="2" id="KW-1185">Reference proteome</keyword>
<sequence length="205" mass="23107">VNNWSIICVADVRTRDSNKAYGSVILKIIQASLLLLELDDPCLLSILMVQLAAAENYAYNALHDLQGTKIPYYFGSGQFKLLMSSSEVTRVLILECFEGLSLRQWEDTFPEDVCDENPCEMSSPAGYQDLSNKTKPLIKVLPYGIIEVNKRGFIYHVCQENILVMLSFEDPEHIVFIDFPHCLVGVTEDQIKEHGFNEVKAAISL</sequence>
<feature type="non-terminal residue" evidence="1">
    <location>
        <position position="205"/>
    </location>
</feature>
<name>A0AA39IXU8_9AGAR</name>
<reference evidence="1" key="1">
    <citation type="submission" date="2023-06" db="EMBL/GenBank/DDBJ databases">
        <authorList>
            <consortium name="Lawrence Berkeley National Laboratory"/>
            <person name="Ahrendt S."/>
            <person name="Sahu N."/>
            <person name="Indic B."/>
            <person name="Wong-Bajracharya J."/>
            <person name="Merenyi Z."/>
            <person name="Ke H.-M."/>
            <person name="Monk M."/>
            <person name="Kocsube S."/>
            <person name="Drula E."/>
            <person name="Lipzen A."/>
            <person name="Balint B."/>
            <person name="Henrissat B."/>
            <person name="Andreopoulos B."/>
            <person name="Martin F.M."/>
            <person name="Harder C.B."/>
            <person name="Rigling D."/>
            <person name="Ford K.L."/>
            <person name="Foster G.D."/>
            <person name="Pangilinan J."/>
            <person name="Papanicolaou A."/>
            <person name="Barry K."/>
            <person name="LaButti K."/>
            <person name="Viragh M."/>
            <person name="Koriabine M."/>
            <person name="Yan M."/>
            <person name="Riley R."/>
            <person name="Champramary S."/>
            <person name="Plett K.L."/>
            <person name="Tsai I.J."/>
            <person name="Slot J."/>
            <person name="Sipos G."/>
            <person name="Plett J."/>
            <person name="Nagy L.G."/>
            <person name="Grigoriev I.V."/>
        </authorList>
    </citation>
    <scope>NUCLEOTIDE SEQUENCE</scope>
    <source>
        <strain evidence="1">FPL87.14</strain>
    </source>
</reference>
<evidence type="ECO:0000313" key="1">
    <source>
        <dbReference type="EMBL" id="KAK0432475.1"/>
    </source>
</evidence>
<evidence type="ECO:0000313" key="2">
    <source>
        <dbReference type="Proteomes" id="UP001175226"/>
    </source>
</evidence>
<dbReference type="AlphaFoldDB" id="A0AA39IXU8"/>
<dbReference type="EMBL" id="JAUEPT010000094">
    <property type="protein sequence ID" value="KAK0432475.1"/>
    <property type="molecule type" value="Genomic_DNA"/>
</dbReference>
<proteinExistence type="predicted"/>
<accession>A0AA39IXU8</accession>
<dbReference type="Proteomes" id="UP001175226">
    <property type="component" value="Unassembled WGS sequence"/>
</dbReference>
<comment type="caution">
    <text evidence="1">The sequence shown here is derived from an EMBL/GenBank/DDBJ whole genome shotgun (WGS) entry which is preliminary data.</text>
</comment>
<organism evidence="1 2">
    <name type="scientific">Armillaria borealis</name>
    <dbReference type="NCBI Taxonomy" id="47425"/>
    <lineage>
        <taxon>Eukaryota</taxon>
        <taxon>Fungi</taxon>
        <taxon>Dikarya</taxon>
        <taxon>Basidiomycota</taxon>
        <taxon>Agaricomycotina</taxon>
        <taxon>Agaricomycetes</taxon>
        <taxon>Agaricomycetidae</taxon>
        <taxon>Agaricales</taxon>
        <taxon>Marasmiineae</taxon>
        <taxon>Physalacriaceae</taxon>
        <taxon>Armillaria</taxon>
    </lineage>
</organism>
<gene>
    <name evidence="1" type="ORF">EV421DRAFT_1742328</name>
</gene>
<protein>
    <submittedName>
        <fullName evidence="1">Uncharacterized protein</fullName>
    </submittedName>
</protein>